<dbReference type="AlphaFoldDB" id="A0A1B7MIF0"/>
<dbReference type="InterPro" id="IPR036259">
    <property type="entry name" value="MFS_trans_sf"/>
</dbReference>
<proteinExistence type="inferred from homology"/>
<evidence type="ECO:0000256" key="1">
    <source>
        <dbReference type="ARBA" id="ARBA00004141"/>
    </source>
</evidence>
<comment type="subcellular location">
    <subcellularLocation>
        <location evidence="1">Membrane</location>
        <topology evidence="1">Multi-pass membrane protein</topology>
    </subcellularLocation>
</comment>
<dbReference type="Gene3D" id="1.20.1250.20">
    <property type="entry name" value="MFS general substrate transporter like domains"/>
    <property type="match status" value="1"/>
</dbReference>
<feature type="domain" description="Major facilitator superfamily (MFS) profile" evidence="8">
    <location>
        <begin position="55"/>
        <end position="281"/>
    </location>
</feature>
<feature type="transmembrane region" description="Helical" evidence="7">
    <location>
        <begin position="147"/>
        <end position="171"/>
    </location>
</feature>
<keyword evidence="4 7" id="KW-1133">Transmembrane helix</keyword>
<evidence type="ECO:0000313" key="9">
    <source>
        <dbReference type="EMBL" id="OAX32376.1"/>
    </source>
</evidence>
<dbReference type="SUPFAM" id="SSF103473">
    <property type="entry name" value="MFS general substrate transporter"/>
    <property type="match status" value="1"/>
</dbReference>
<dbReference type="GO" id="GO:0022857">
    <property type="term" value="F:transmembrane transporter activity"/>
    <property type="evidence" value="ECO:0007669"/>
    <property type="project" value="InterPro"/>
</dbReference>
<evidence type="ECO:0000256" key="5">
    <source>
        <dbReference type="ARBA" id="ARBA00023136"/>
    </source>
</evidence>
<dbReference type="InterPro" id="IPR011701">
    <property type="entry name" value="MFS"/>
</dbReference>
<feature type="transmembrane region" description="Helical" evidence="7">
    <location>
        <begin position="215"/>
        <end position="235"/>
    </location>
</feature>
<comment type="similarity">
    <text evidence="6">Belongs to the major facilitator superfamily. Allantoate permease family.</text>
</comment>
<evidence type="ECO:0000313" key="10">
    <source>
        <dbReference type="Proteomes" id="UP000092154"/>
    </source>
</evidence>
<organism evidence="9 10">
    <name type="scientific">Rhizopogon vinicolor AM-OR11-026</name>
    <dbReference type="NCBI Taxonomy" id="1314800"/>
    <lineage>
        <taxon>Eukaryota</taxon>
        <taxon>Fungi</taxon>
        <taxon>Dikarya</taxon>
        <taxon>Basidiomycota</taxon>
        <taxon>Agaricomycotina</taxon>
        <taxon>Agaricomycetes</taxon>
        <taxon>Agaricomycetidae</taxon>
        <taxon>Boletales</taxon>
        <taxon>Suillineae</taxon>
        <taxon>Rhizopogonaceae</taxon>
        <taxon>Rhizopogon</taxon>
    </lineage>
</organism>
<keyword evidence="2" id="KW-0813">Transport</keyword>
<keyword evidence="3 7" id="KW-0812">Transmembrane</keyword>
<dbReference type="GO" id="GO:0016020">
    <property type="term" value="C:membrane"/>
    <property type="evidence" value="ECO:0007669"/>
    <property type="project" value="UniProtKB-SubCell"/>
</dbReference>
<dbReference type="PANTHER" id="PTHR43791:SF63">
    <property type="entry name" value="HIGH AFFINITY CYSTEINE TRANSPORTER"/>
    <property type="match status" value="1"/>
</dbReference>
<dbReference type="PROSITE" id="PS50850">
    <property type="entry name" value="MFS"/>
    <property type="match status" value="1"/>
</dbReference>
<dbReference type="EMBL" id="KV449027">
    <property type="protein sequence ID" value="OAX32376.1"/>
    <property type="molecule type" value="Genomic_DNA"/>
</dbReference>
<evidence type="ECO:0000259" key="8">
    <source>
        <dbReference type="PROSITE" id="PS50850"/>
    </source>
</evidence>
<protein>
    <submittedName>
        <fullName evidence="9">MFS general substrate transporter</fullName>
    </submittedName>
</protein>
<dbReference type="Pfam" id="PF07690">
    <property type="entry name" value="MFS_1"/>
    <property type="match status" value="1"/>
</dbReference>
<keyword evidence="10" id="KW-1185">Reference proteome</keyword>
<evidence type="ECO:0000256" key="7">
    <source>
        <dbReference type="SAM" id="Phobius"/>
    </source>
</evidence>
<dbReference type="PANTHER" id="PTHR43791">
    <property type="entry name" value="PERMEASE-RELATED"/>
    <property type="match status" value="1"/>
</dbReference>
<name>A0A1B7MIF0_9AGAM</name>
<accession>A0A1B7MIF0</accession>
<dbReference type="FunFam" id="1.20.1250.20:FF:000064">
    <property type="entry name" value="MFS allantoate transporter"/>
    <property type="match status" value="1"/>
</dbReference>
<evidence type="ECO:0000256" key="2">
    <source>
        <dbReference type="ARBA" id="ARBA00022448"/>
    </source>
</evidence>
<sequence length="281" mass="31437">MGMESSSAVLKSPKHAGLTLSTKDVDTGVQLIAGLTSTLDPEEALRIRRKIDMCIMPLMCAVHVIQSMDKTTLGSAAILGIQEATNLTANQYNWLGTVYSLGYLLFEYPQSLALQRFPVGKWLSINIFIWAIALACHAACKNFAGLVVVRFLLGVSEGSITAGFLILSSMFYTRREQTLRFGYWFLMNGVGRIISGFISFGVAHIKTAWFEPWQWLMVITGLLTLILAISFWFLFPDSPTNAWFLTPDEQTKAVQRIKARLVHELSASSIFTNERRRTKQV</sequence>
<dbReference type="OrthoDB" id="6730379at2759"/>
<evidence type="ECO:0000256" key="4">
    <source>
        <dbReference type="ARBA" id="ARBA00022989"/>
    </source>
</evidence>
<evidence type="ECO:0000256" key="3">
    <source>
        <dbReference type="ARBA" id="ARBA00022692"/>
    </source>
</evidence>
<dbReference type="STRING" id="1314800.A0A1B7MIF0"/>
<gene>
    <name evidence="9" type="ORF">K503DRAFT_805271</name>
</gene>
<evidence type="ECO:0000256" key="6">
    <source>
        <dbReference type="ARBA" id="ARBA00037968"/>
    </source>
</evidence>
<feature type="transmembrane region" description="Helical" evidence="7">
    <location>
        <begin position="183"/>
        <end position="203"/>
    </location>
</feature>
<dbReference type="InterPro" id="IPR020846">
    <property type="entry name" value="MFS_dom"/>
</dbReference>
<reference evidence="9 10" key="1">
    <citation type="submission" date="2016-06" db="EMBL/GenBank/DDBJ databases">
        <title>Comparative genomics of the ectomycorrhizal sister species Rhizopogon vinicolor and Rhizopogon vesiculosus (Basidiomycota: Boletales) reveals a divergence of the mating type B locus.</title>
        <authorList>
            <consortium name="DOE Joint Genome Institute"/>
            <person name="Mujic A.B."/>
            <person name="Kuo A."/>
            <person name="Tritt A."/>
            <person name="Lipzen A."/>
            <person name="Chen C."/>
            <person name="Johnson J."/>
            <person name="Sharma A."/>
            <person name="Barry K."/>
            <person name="Grigoriev I.V."/>
            <person name="Spatafora J.W."/>
        </authorList>
    </citation>
    <scope>NUCLEOTIDE SEQUENCE [LARGE SCALE GENOMIC DNA]</scope>
    <source>
        <strain evidence="9 10">AM-OR11-026</strain>
    </source>
</reference>
<keyword evidence="5 7" id="KW-0472">Membrane</keyword>
<dbReference type="Proteomes" id="UP000092154">
    <property type="component" value="Unassembled WGS sequence"/>
</dbReference>
<dbReference type="InParanoid" id="A0A1B7MIF0"/>